<sequence>MFGCFFFCADKERVRFNFNYIKIEIFIKKLTRKTIWEILEITNAYEMNKYLF</sequence>
<organism evidence="1 2">
    <name type="scientific">Anaerobutyricum hallii DSM 3353</name>
    <dbReference type="NCBI Taxonomy" id="411469"/>
    <lineage>
        <taxon>Bacteria</taxon>
        <taxon>Bacillati</taxon>
        <taxon>Bacillota</taxon>
        <taxon>Clostridia</taxon>
        <taxon>Lachnospirales</taxon>
        <taxon>Lachnospiraceae</taxon>
        <taxon>Anaerobutyricum</taxon>
    </lineage>
</organism>
<name>C0EVX2_9FIRM</name>
<dbReference type="AlphaFoldDB" id="C0EVX2"/>
<dbReference type="EMBL" id="ACEP01000072">
    <property type="protein sequence ID" value="EEG36575.1"/>
    <property type="molecule type" value="Genomic_DNA"/>
</dbReference>
<dbReference type="Proteomes" id="UP000003174">
    <property type="component" value="Unassembled WGS sequence"/>
</dbReference>
<reference evidence="1 2" key="2">
    <citation type="submission" date="2009-02" db="EMBL/GenBank/DDBJ databases">
        <title>Draft genome sequence of Eubacterium hallii (DSM 3353).</title>
        <authorList>
            <person name="Sudarsanam P."/>
            <person name="Ley R."/>
            <person name="Guruge J."/>
            <person name="Turnbaugh P.J."/>
            <person name="Mahowald M."/>
            <person name="Liep D."/>
            <person name="Gordon J."/>
        </authorList>
    </citation>
    <scope>NUCLEOTIDE SEQUENCE [LARGE SCALE GENOMIC DNA]</scope>
    <source>
        <strain evidence="1 2">DSM 3353</strain>
    </source>
</reference>
<reference evidence="1 2" key="1">
    <citation type="submission" date="2009-01" db="EMBL/GenBank/DDBJ databases">
        <authorList>
            <person name="Fulton L."/>
            <person name="Clifton S."/>
            <person name="Fulton B."/>
            <person name="Xu J."/>
            <person name="Minx P."/>
            <person name="Pepin K.H."/>
            <person name="Johnson M."/>
            <person name="Bhonagiri V."/>
            <person name="Nash W.E."/>
            <person name="Mardis E.R."/>
            <person name="Wilson R.K."/>
        </authorList>
    </citation>
    <scope>NUCLEOTIDE SEQUENCE [LARGE SCALE GENOMIC DNA]</scope>
    <source>
        <strain evidence="1 2">DSM 3353</strain>
    </source>
</reference>
<gene>
    <name evidence="1" type="ORF">EUBHAL_01560</name>
</gene>
<evidence type="ECO:0000313" key="2">
    <source>
        <dbReference type="Proteomes" id="UP000003174"/>
    </source>
</evidence>
<evidence type="ECO:0000313" key="1">
    <source>
        <dbReference type="EMBL" id="EEG36575.1"/>
    </source>
</evidence>
<protein>
    <submittedName>
        <fullName evidence="1">Uncharacterized protein</fullName>
    </submittedName>
</protein>
<proteinExistence type="predicted"/>
<comment type="caution">
    <text evidence="1">The sequence shown here is derived from an EMBL/GenBank/DDBJ whole genome shotgun (WGS) entry which is preliminary data.</text>
</comment>
<accession>C0EVX2</accession>